<dbReference type="HOGENOM" id="CLU_2578701_0_0_1"/>
<dbReference type="Gramene" id="EOY26389">
    <property type="protein sequence ID" value="EOY26389"/>
    <property type="gene ID" value="TCM_027937"/>
</dbReference>
<evidence type="ECO:0000313" key="2">
    <source>
        <dbReference type="Proteomes" id="UP000026915"/>
    </source>
</evidence>
<dbReference type="EMBL" id="CM001884">
    <property type="protein sequence ID" value="EOY26389.1"/>
    <property type="molecule type" value="Genomic_DNA"/>
</dbReference>
<accession>A0A061GH51</accession>
<dbReference type="Proteomes" id="UP000026915">
    <property type="component" value="Chromosome 6"/>
</dbReference>
<proteinExistence type="predicted"/>
<keyword evidence="2" id="KW-1185">Reference proteome</keyword>
<evidence type="ECO:0000313" key="1">
    <source>
        <dbReference type="EMBL" id="EOY26389.1"/>
    </source>
</evidence>
<reference evidence="1 2" key="1">
    <citation type="journal article" date="2013" name="Genome Biol.">
        <title>The genome sequence of the most widely cultivated cacao type and its use to identify candidate genes regulating pod color.</title>
        <authorList>
            <person name="Motamayor J.C."/>
            <person name="Mockaitis K."/>
            <person name="Schmutz J."/>
            <person name="Haiminen N."/>
            <person name="Iii D.L."/>
            <person name="Cornejo O."/>
            <person name="Findley S.D."/>
            <person name="Zheng P."/>
            <person name="Utro F."/>
            <person name="Royaert S."/>
            <person name="Saski C."/>
            <person name="Jenkins J."/>
            <person name="Podicheti R."/>
            <person name="Zhao M."/>
            <person name="Scheffler B.E."/>
            <person name="Stack J.C."/>
            <person name="Feltus F.A."/>
            <person name="Mustiga G.M."/>
            <person name="Amores F."/>
            <person name="Phillips W."/>
            <person name="Marelli J.P."/>
            <person name="May G.D."/>
            <person name="Shapiro H."/>
            <person name="Ma J."/>
            <person name="Bustamante C.D."/>
            <person name="Schnell R.J."/>
            <person name="Main D."/>
            <person name="Gilbert D."/>
            <person name="Parida L."/>
            <person name="Kuhn D.N."/>
        </authorList>
    </citation>
    <scope>NUCLEOTIDE SEQUENCE [LARGE SCALE GENOMIC DNA]</scope>
    <source>
        <strain evidence="2">cv. Matina 1-6</strain>
    </source>
</reference>
<dbReference type="InParanoid" id="A0A061GH51"/>
<gene>
    <name evidence="1" type="ORF">TCM_027937</name>
</gene>
<protein>
    <submittedName>
        <fullName evidence="1">Uncharacterized protein</fullName>
    </submittedName>
</protein>
<sequence length="81" mass="9294">MARPRVDIRGCDHMISPMLASIIEIAMAMEIRWRGVSQIAITWKKVHGLIIYDYLFESLESFLTCTLLHSGDILFFHSSPI</sequence>
<name>A0A061GH51_THECC</name>
<organism evidence="1 2">
    <name type="scientific">Theobroma cacao</name>
    <name type="common">Cacao</name>
    <name type="synonym">Cocoa</name>
    <dbReference type="NCBI Taxonomy" id="3641"/>
    <lineage>
        <taxon>Eukaryota</taxon>
        <taxon>Viridiplantae</taxon>
        <taxon>Streptophyta</taxon>
        <taxon>Embryophyta</taxon>
        <taxon>Tracheophyta</taxon>
        <taxon>Spermatophyta</taxon>
        <taxon>Magnoliopsida</taxon>
        <taxon>eudicotyledons</taxon>
        <taxon>Gunneridae</taxon>
        <taxon>Pentapetalae</taxon>
        <taxon>rosids</taxon>
        <taxon>malvids</taxon>
        <taxon>Malvales</taxon>
        <taxon>Malvaceae</taxon>
        <taxon>Byttnerioideae</taxon>
        <taxon>Theobroma</taxon>
    </lineage>
</organism>
<dbReference type="AlphaFoldDB" id="A0A061GH51"/>